<feature type="compositionally biased region" description="Low complexity" evidence="2">
    <location>
        <begin position="78"/>
        <end position="116"/>
    </location>
</feature>
<dbReference type="CDD" id="cd06414">
    <property type="entry name" value="GH25_LytC-like"/>
    <property type="match status" value="1"/>
</dbReference>
<feature type="signal peptide" evidence="3">
    <location>
        <begin position="1"/>
        <end position="29"/>
    </location>
</feature>
<dbReference type="InterPro" id="IPR002053">
    <property type="entry name" value="Glyco_hydro_25"/>
</dbReference>
<gene>
    <name evidence="5" type="ORF">CH238_00020</name>
</gene>
<dbReference type="SUPFAM" id="SSF51445">
    <property type="entry name" value="(Trans)glycosidases"/>
    <property type="match status" value="1"/>
</dbReference>
<dbReference type="GO" id="GO:0016998">
    <property type="term" value="P:cell wall macromolecule catabolic process"/>
    <property type="evidence" value="ECO:0007669"/>
    <property type="project" value="InterPro"/>
</dbReference>
<dbReference type="InterPro" id="IPR003646">
    <property type="entry name" value="SH3-like_bac-type"/>
</dbReference>
<feature type="region of interest" description="Disordered" evidence="2">
    <location>
        <begin position="36"/>
        <end position="127"/>
    </location>
</feature>
<dbReference type="OrthoDB" id="1905896at2"/>
<dbReference type="PROSITE" id="PS51904">
    <property type="entry name" value="GLYCOSYL_HYDROL_F25_2"/>
    <property type="match status" value="1"/>
</dbReference>
<dbReference type="Pfam" id="PF07495">
    <property type="entry name" value="Y_Y_Y"/>
    <property type="match status" value="1"/>
</dbReference>
<dbReference type="InterPro" id="IPR011123">
    <property type="entry name" value="Y_Y_Y"/>
</dbReference>
<dbReference type="EMBL" id="NOXF01000001">
    <property type="protein sequence ID" value="PEQ25431.1"/>
    <property type="molecule type" value="Genomic_DNA"/>
</dbReference>
<accession>A0A855A7H8</accession>
<proteinExistence type="inferred from homology"/>
<dbReference type="SMART" id="SM00728">
    <property type="entry name" value="ChW"/>
    <property type="match status" value="9"/>
</dbReference>
<organism evidence="5 6">
    <name type="scientific">[Clostridium] leptum DSM 753</name>
    <dbReference type="NCBI Taxonomy" id="428125"/>
    <lineage>
        <taxon>Bacteria</taxon>
        <taxon>Bacillati</taxon>
        <taxon>Bacillota</taxon>
        <taxon>Clostridia</taxon>
        <taxon>Eubacteriales</taxon>
        <taxon>Oscillospiraceae</taxon>
        <taxon>Oscillospiraceae incertae sedis</taxon>
    </lineage>
</organism>
<evidence type="ECO:0000259" key="4">
    <source>
        <dbReference type="PROSITE" id="PS51781"/>
    </source>
</evidence>
<dbReference type="SMART" id="SM00287">
    <property type="entry name" value="SH3b"/>
    <property type="match status" value="1"/>
</dbReference>
<dbReference type="Gene3D" id="3.20.20.80">
    <property type="entry name" value="Glycosidases"/>
    <property type="match status" value="1"/>
</dbReference>
<reference evidence="5 6" key="1">
    <citation type="submission" date="2017-07" db="EMBL/GenBank/DDBJ databases">
        <title>Prevalence of linear plasmids in Cutibacterium (Propionibacterium) acnes isolates obtained from prostatic tissue.</title>
        <authorList>
            <person name="Davidsson S."/>
            <person name="Carlsson J."/>
            <person name="Molling P."/>
            <person name="Andren O."/>
            <person name="Andersson S.-O."/>
            <person name="Brzuszkiewicz E."/>
            <person name="Poehlein A."/>
            <person name="Al-Zeer M."/>
            <person name="Brinkmann V."/>
            <person name="Scavenius C."/>
            <person name="Nazipi S."/>
            <person name="Soderquist B."/>
            <person name="Bruggemann H."/>
        </authorList>
    </citation>
    <scope>NUCLEOTIDE SEQUENCE [LARGE SCALE GENOMIC DNA]</scope>
    <source>
        <strain evidence="5 6">DSM 753</strain>
    </source>
</reference>
<evidence type="ECO:0000256" key="3">
    <source>
        <dbReference type="SAM" id="SignalP"/>
    </source>
</evidence>
<dbReference type="GO" id="GO:0009253">
    <property type="term" value="P:peptidoglycan catabolic process"/>
    <property type="evidence" value="ECO:0007669"/>
    <property type="project" value="InterPro"/>
</dbReference>
<dbReference type="Gene3D" id="2.30.30.40">
    <property type="entry name" value="SH3 Domains"/>
    <property type="match status" value="1"/>
</dbReference>
<evidence type="ECO:0000256" key="1">
    <source>
        <dbReference type="ARBA" id="ARBA00010646"/>
    </source>
</evidence>
<dbReference type="Pfam" id="PF01183">
    <property type="entry name" value="Glyco_hydro_25"/>
    <property type="match status" value="1"/>
</dbReference>
<comment type="similarity">
    <text evidence="1">Belongs to the glycosyl hydrolase 25 family.</text>
</comment>
<dbReference type="PROSITE" id="PS51781">
    <property type="entry name" value="SH3B"/>
    <property type="match status" value="1"/>
</dbReference>
<keyword evidence="6" id="KW-1185">Reference proteome</keyword>
<sequence length="973" mass="103823">MWRRRMKAIKRIIASVFVCMFAVTGGLNALALTPTEDSSTVVSQPVSEGISSETSSQTGSVSSGLSSRADDSGLKNESSSSRTPEASSVVDSENSQSSSEPASSGNNSTSLSASAGMPSAEISSSTEAKQAATTVDVSYKTHVQTFGWQDWAANGASAGTTGLAKRLEAIQIKTSAPASQGGIRYRTHVQTYGWLDWVSDGASSGTTGEAKRLEAIQIELTGALATQYDVYYRVHAQTFGWLDWACNGASAGSAGYAKRLEAIQIVLVPKGGKAPGSTAAPYKELPPAVSYQSYLSGAWQNSVLDNAVSGTVGQAKQIEGIKISLQDKAVSFAGSSIQYRTYLQTYAWQDWTSNGGTSGKPGSGKRVEAVQIKLTGSIASSYDVYYRVHSQTFGWLDWACNGQSAGSAGYAKRIEAIQIVLVKKGGAAPGSTATPYKEAPPSVTYQTYISGGWQPTVADKATSGLAGQGKKTEGLRVSLKAGAQSLGNSSVKYRTYLQTYGWQSWVSNGASSAKAGSGKRMEAIEISLTGDISSQYDIYYRSYVTGYGWLGWACNGATSGTTDYAKPIEAVQAVLVKKGGAAPGSTSNAYLKPEVTGPFEISFSPSGASNFGGLVSIEPDHDVILVASAKGGAGGYQYRYRAELIGGSIQTLKDYSGSSSYTWRPNTPGRYKMYVDVKDSTGTVKTAMFQMSVGLSGIDVSEHQGTIDWKKVKAAGIDYAMIRAGFGWEEIDDQTDASLVQNVTGAKQAGLPFGLYHYSYADTVEEAKKEAEFLLDILEANNIAPSDLSYPIAFDIEEPDRLNVSQRRVNTDMVNAFCEIIRDAGYLPMVYASKTVIQDYLYYDEISANNIWMAAWTSTPNDTEIFDNCFPVDMWQYSESGTVDGINGRVDLNICYTTVFRDGSADTTQKGKVVVDAGSSLNVRKAPSVNADVVGSLYKDDIVTIISETSGWYQIVTSTGVSGYVSAEYIQKI</sequence>
<feature type="compositionally biased region" description="Polar residues" evidence="2">
    <location>
        <begin position="36"/>
        <end position="45"/>
    </location>
</feature>
<feature type="chain" id="PRO_5038626708" description="SH3b domain-containing protein" evidence="3">
    <location>
        <begin position="30"/>
        <end position="973"/>
    </location>
</feature>
<evidence type="ECO:0000313" key="6">
    <source>
        <dbReference type="Proteomes" id="UP000220611"/>
    </source>
</evidence>
<dbReference type="Proteomes" id="UP000220611">
    <property type="component" value="Unassembled WGS sequence"/>
</dbReference>
<evidence type="ECO:0000313" key="5">
    <source>
        <dbReference type="EMBL" id="PEQ25431.1"/>
    </source>
</evidence>
<protein>
    <recommendedName>
        <fullName evidence="4">SH3b domain-containing protein</fullName>
    </recommendedName>
</protein>
<dbReference type="AlphaFoldDB" id="A0A855A7H8"/>
<comment type="caution">
    <text evidence="5">The sequence shown here is derived from an EMBL/GenBank/DDBJ whole genome shotgun (WGS) entry which is preliminary data.</text>
</comment>
<name>A0A855A7H8_9FIRM</name>
<dbReference type="GO" id="GO:0016052">
    <property type="term" value="P:carbohydrate catabolic process"/>
    <property type="evidence" value="ECO:0007669"/>
    <property type="project" value="TreeGrafter"/>
</dbReference>
<dbReference type="InterPro" id="IPR006637">
    <property type="entry name" value="ChW"/>
</dbReference>
<dbReference type="GO" id="GO:0003796">
    <property type="term" value="F:lysozyme activity"/>
    <property type="evidence" value="ECO:0007669"/>
    <property type="project" value="InterPro"/>
</dbReference>
<keyword evidence="3" id="KW-0732">Signal</keyword>
<feature type="compositionally biased region" description="Low complexity" evidence="2">
    <location>
        <begin position="46"/>
        <end position="67"/>
    </location>
</feature>
<dbReference type="Pfam" id="PF08239">
    <property type="entry name" value="SH3_3"/>
    <property type="match status" value="1"/>
</dbReference>
<evidence type="ECO:0000256" key="2">
    <source>
        <dbReference type="SAM" id="MobiDB-lite"/>
    </source>
</evidence>
<dbReference type="PANTHER" id="PTHR34135:SF2">
    <property type="entry name" value="LYSOZYME"/>
    <property type="match status" value="1"/>
</dbReference>
<dbReference type="Pfam" id="PF07538">
    <property type="entry name" value="ChW"/>
    <property type="match status" value="9"/>
</dbReference>
<dbReference type="PANTHER" id="PTHR34135">
    <property type="entry name" value="LYSOZYME"/>
    <property type="match status" value="1"/>
</dbReference>
<dbReference type="InterPro" id="IPR017853">
    <property type="entry name" value="GH"/>
</dbReference>
<feature type="domain" description="SH3b" evidence="4">
    <location>
        <begin position="909"/>
        <end position="973"/>
    </location>
</feature>